<name>A0ABY6FTI8_9MICC</name>
<keyword evidence="1" id="KW-0812">Transmembrane</keyword>
<feature type="transmembrane region" description="Helical" evidence="1">
    <location>
        <begin position="21"/>
        <end position="40"/>
    </location>
</feature>
<protein>
    <submittedName>
        <fullName evidence="2">Uncharacterized protein</fullName>
    </submittedName>
</protein>
<keyword evidence="1" id="KW-0472">Membrane</keyword>
<dbReference type="EMBL" id="CP106856">
    <property type="protein sequence ID" value="UYB36529.1"/>
    <property type="molecule type" value="Genomic_DNA"/>
</dbReference>
<organism evidence="2 3">
    <name type="scientific">Arthrobacter koreensis</name>
    <dbReference type="NCBI Taxonomy" id="199136"/>
    <lineage>
        <taxon>Bacteria</taxon>
        <taxon>Bacillati</taxon>
        <taxon>Actinomycetota</taxon>
        <taxon>Actinomycetes</taxon>
        <taxon>Micrococcales</taxon>
        <taxon>Micrococcaceae</taxon>
        <taxon>Arthrobacter</taxon>
    </lineage>
</organism>
<gene>
    <name evidence="2" type="ORF">N9A08_02245</name>
</gene>
<dbReference type="Proteomes" id="UP001063368">
    <property type="component" value="Chromosome"/>
</dbReference>
<evidence type="ECO:0000313" key="3">
    <source>
        <dbReference type="Proteomes" id="UP001063368"/>
    </source>
</evidence>
<dbReference type="RefSeq" id="WP_263128201.1">
    <property type="nucleotide sequence ID" value="NZ_CP106856.1"/>
</dbReference>
<sequence length="66" mass="7337">MSPFGKRGVRAGGRAVNWRRFWMITAVCVALMVLGVMLLLDGGDINDPEFMCRFGMGRRSSVCDQP</sequence>
<keyword evidence="3" id="KW-1185">Reference proteome</keyword>
<reference evidence="2" key="1">
    <citation type="submission" date="2022-09" db="EMBL/GenBank/DDBJ databases">
        <authorList>
            <person name="Li D."/>
            <person name="Cheng J."/>
            <person name="Li Y."/>
        </authorList>
    </citation>
    <scope>NUCLEOTIDE SEQUENCE</scope>
    <source>
        <strain evidence="2">DL</strain>
    </source>
</reference>
<evidence type="ECO:0000313" key="2">
    <source>
        <dbReference type="EMBL" id="UYB36529.1"/>
    </source>
</evidence>
<proteinExistence type="predicted"/>
<evidence type="ECO:0000256" key="1">
    <source>
        <dbReference type="SAM" id="Phobius"/>
    </source>
</evidence>
<keyword evidence="1" id="KW-1133">Transmembrane helix</keyword>
<accession>A0ABY6FTI8</accession>